<keyword evidence="10" id="KW-1185">Reference proteome</keyword>
<sequence length="126" mass="13790">MKNQGRLIAGLVLTLIVAIFAVLNVNTVAINFGFAKVHWPLILILIVVLLLGALIAVLVSAGNRVSDQRDTKQAVEQQKSLTTQVATLKNQNEQLQTLLNERDATIEKLSQQVPEKATSDTEHPQV</sequence>
<evidence type="ECO:0000256" key="1">
    <source>
        <dbReference type="ARBA" id="ARBA00022475"/>
    </source>
</evidence>
<dbReference type="InterPro" id="IPR010445">
    <property type="entry name" value="LapA_dom"/>
</dbReference>
<keyword evidence="2 6" id="KW-0812">Transmembrane</keyword>
<dbReference type="EMBL" id="BJUD01000005">
    <property type="protein sequence ID" value="GEK28181.1"/>
    <property type="molecule type" value="Genomic_DNA"/>
</dbReference>
<evidence type="ECO:0000256" key="3">
    <source>
        <dbReference type="ARBA" id="ARBA00022989"/>
    </source>
</evidence>
<feature type="transmembrane region" description="Helical" evidence="6">
    <location>
        <begin position="7"/>
        <end position="25"/>
    </location>
</feature>
<reference evidence="8 11" key="2">
    <citation type="submission" date="2019-07" db="EMBL/GenBank/DDBJ databases">
        <title>Whole genome shotgun sequence of Lactobacillus siliginis NBRC 101315.</title>
        <authorList>
            <person name="Hosoyama A."/>
            <person name="Uohara A."/>
            <person name="Ohji S."/>
            <person name="Ichikawa N."/>
        </authorList>
    </citation>
    <scope>NUCLEOTIDE SEQUENCE [LARGE SCALE GENOMIC DNA]</scope>
    <source>
        <strain evidence="8 11">NBRC 101315</strain>
    </source>
</reference>
<dbReference type="PANTHER" id="PTHR41335:SF1">
    <property type="entry name" value="MEMBRANE PROTEIN"/>
    <property type="match status" value="1"/>
</dbReference>
<evidence type="ECO:0000256" key="6">
    <source>
        <dbReference type="SAM" id="Phobius"/>
    </source>
</evidence>
<feature type="domain" description="Lipopolysaccharide assembly protein A" evidence="7">
    <location>
        <begin position="24"/>
        <end position="85"/>
    </location>
</feature>
<evidence type="ECO:0000259" key="7">
    <source>
        <dbReference type="Pfam" id="PF06305"/>
    </source>
</evidence>
<protein>
    <submittedName>
        <fullName evidence="8">Membrane protein</fullName>
    </submittedName>
</protein>
<dbReference type="Proteomes" id="UP000321429">
    <property type="component" value="Unassembled WGS sequence"/>
</dbReference>
<feature type="transmembrane region" description="Helical" evidence="6">
    <location>
        <begin position="37"/>
        <end position="59"/>
    </location>
</feature>
<dbReference type="RefSeq" id="WP_057810856.1">
    <property type="nucleotide sequence ID" value="NZ_BJUD01000005.1"/>
</dbReference>
<name>A0A0R2L0T2_9LACO</name>
<dbReference type="AlphaFoldDB" id="A0A0R2L0T2"/>
<reference evidence="9 10" key="1">
    <citation type="journal article" date="2015" name="Genome Announc.">
        <title>Expanding the biotechnology potential of lactobacilli through comparative genomics of 213 strains and associated genera.</title>
        <authorList>
            <person name="Sun Z."/>
            <person name="Harris H.M."/>
            <person name="McCann A."/>
            <person name="Guo C."/>
            <person name="Argimon S."/>
            <person name="Zhang W."/>
            <person name="Yang X."/>
            <person name="Jeffery I.B."/>
            <person name="Cooney J.C."/>
            <person name="Kagawa T.F."/>
            <person name="Liu W."/>
            <person name="Song Y."/>
            <person name="Salvetti E."/>
            <person name="Wrobel A."/>
            <person name="Rasinkangas P."/>
            <person name="Parkhill J."/>
            <person name="Rea M.C."/>
            <person name="O'Sullivan O."/>
            <person name="Ritari J."/>
            <person name="Douillard F.P."/>
            <person name="Paul Ross R."/>
            <person name="Yang R."/>
            <person name="Briner A.E."/>
            <person name="Felis G.E."/>
            <person name="de Vos W.M."/>
            <person name="Barrangou R."/>
            <person name="Klaenhammer T.R."/>
            <person name="Caufield P.W."/>
            <person name="Cui Y."/>
            <person name="Zhang H."/>
            <person name="O'Toole P.W."/>
        </authorList>
    </citation>
    <scope>NUCLEOTIDE SEQUENCE [LARGE SCALE GENOMIC DNA]</scope>
    <source>
        <strain evidence="9 10">DSM 22696</strain>
    </source>
</reference>
<dbReference type="PATRIC" id="fig|348151.3.peg.2099"/>
<feature type="coiled-coil region" evidence="5">
    <location>
        <begin position="78"/>
        <end position="112"/>
    </location>
</feature>
<dbReference type="STRING" id="348151.IV55_GL002045"/>
<dbReference type="Proteomes" id="UP000051139">
    <property type="component" value="Unassembled WGS sequence"/>
</dbReference>
<evidence type="ECO:0000313" key="10">
    <source>
        <dbReference type="Proteomes" id="UP000051139"/>
    </source>
</evidence>
<keyword evidence="3 6" id="KW-1133">Transmembrane helix</keyword>
<keyword evidence="1" id="KW-1003">Cell membrane</keyword>
<dbReference type="GO" id="GO:0005886">
    <property type="term" value="C:plasma membrane"/>
    <property type="evidence" value="ECO:0007669"/>
    <property type="project" value="InterPro"/>
</dbReference>
<accession>A0A0R2L0T2</accession>
<evidence type="ECO:0000256" key="5">
    <source>
        <dbReference type="SAM" id="Coils"/>
    </source>
</evidence>
<proteinExistence type="predicted"/>
<evidence type="ECO:0000313" key="9">
    <source>
        <dbReference type="EMBL" id="KRN95401.1"/>
    </source>
</evidence>
<dbReference type="Pfam" id="PF06305">
    <property type="entry name" value="LapA_dom"/>
    <property type="match status" value="1"/>
</dbReference>
<keyword evidence="5" id="KW-0175">Coiled coil</keyword>
<evidence type="ECO:0000313" key="8">
    <source>
        <dbReference type="EMBL" id="GEK28181.1"/>
    </source>
</evidence>
<organism evidence="9 10">
    <name type="scientific">Furfurilactobacillus siliginis</name>
    <dbReference type="NCBI Taxonomy" id="348151"/>
    <lineage>
        <taxon>Bacteria</taxon>
        <taxon>Bacillati</taxon>
        <taxon>Bacillota</taxon>
        <taxon>Bacilli</taxon>
        <taxon>Lactobacillales</taxon>
        <taxon>Lactobacillaceae</taxon>
        <taxon>Furfurilactobacillus</taxon>
    </lineage>
</organism>
<keyword evidence="4 6" id="KW-0472">Membrane</keyword>
<evidence type="ECO:0000256" key="2">
    <source>
        <dbReference type="ARBA" id="ARBA00022692"/>
    </source>
</evidence>
<evidence type="ECO:0000313" key="11">
    <source>
        <dbReference type="Proteomes" id="UP000321429"/>
    </source>
</evidence>
<dbReference type="EMBL" id="JQCB01000009">
    <property type="protein sequence ID" value="KRN95401.1"/>
    <property type="molecule type" value="Genomic_DNA"/>
</dbReference>
<dbReference type="PANTHER" id="PTHR41335">
    <property type="entry name" value="MEMBRANE PROTEIN-RELATED"/>
    <property type="match status" value="1"/>
</dbReference>
<gene>
    <name evidence="9" type="ORF">IV55_GL002045</name>
    <name evidence="8" type="ORF">LSI01_04920</name>
</gene>
<evidence type="ECO:0000256" key="4">
    <source>
        <dbReference type="ARBA" id="ARBA00023136"/>
    </source>
</evidence>
<comment type="caution">
    <text evidence="9">The sequence shown here is derived from an EMBL/GenBank/DDBJ whole genome shotgun (WGS) entry which is preliminary data.</text>
</comment>
<dbReference type="OrthoDB" id="2326805at2"/>